<accession>A0A7W4VZA3</accession>
<dbReference type="Pfam" id="PF11382">
    <property type="entry name" value="MctB"/>
    <property type="match status" value="1"/>
</dbReference>
<evidence type="ECO:0008006" key="3">
    <source>
        <dbReference type="Google" id="ProtNLM"/>
    </source>
</evidence>
<keyword evidence="2" id="KW-1185">Reference proteome</keyword>
<organism evidence="1 2">
    <name type="scientific">Nocardioides soli</name>
    <dbReference type="NCBI Taxonomy" id="1036020"/>
    <lineage>
        <taxon>Bacteria</taxon>
        <taxon>Bacillati</taxon>
        <taxon>Actinomycetota</taxon>
        <taxon>Actinomycetes</taxon>
        <taxon>Propionibacteriales</taxon>
        <taxon>Nocardioidaceae</taxon>
        <taxon>Nocardioides</taxon>
    </lineage>
</organism>
<protein>
    <recommendedName>
        <fullName evidence="3">Copper transporter</fullName>
    </recommendedName>
</protein>
<reference evidence="1 2" key="1">
    <citation type="submission" date="2020-08" db="EMBL/GenBank/DDBJ databases">
        <title>Sequencing the genomes of 1000 actinobacteria strains.</title>
        <authorList>
            <person name="Klenk H.-P."/>
        </authorList>
    </citation>
    <scope>NUCLEOTIDE SEQUENCE [LARGE SCALE GENOMIC DNA]</scope>
    <source>
        <strain evidence="1 2">DSM 105498</strain>
    </source>
</reference>
<proteinExistence type="predicted"/>
<dbReference type="AlphaFoldDB" id="A0A7W4VZA3"/>
<dbReference type="EMBL" id="JACHWR010000003">
    <property type="protein sequence ID" value="MBB3044475.1"/>
    <property type="molecule type" value="Genomic_DNA"/>
</dbReference>
<dbReference type="InterPro" id="IPR021522">
    <property type="entry name" value="MctB"/>
</dbReference>
<gene>
    <name evidence="1" type="ORF">FHU40_004312</name>
</gene>
<dbReference type="GO" id="GO:0055070">
    <property type="term" value="P:copper ion homeostasis"/>
    <property type="evidence" value="ECO:0007669"/>
    <property type="project" value="InterPro"/>
</dbReference>
<comment type="caution">
    <text evidence="1">The sequence shown here is derived from an EMBL/GenBank/DDBJ whole genome shotgun (WGS) entry which is preliminary data.</text>
</comment>
<dbReference type="Proteomes" id="UP000589626">
    <property type="component" value="Unassembled WGS sequence"/>
</dbReference>
<evidence type="ECO:0000313" key="2">
    <source>
        <dbReference type="Proteomes" id="UP000589626"/>
    </source>
</evidence>
<evidence type="ECO:0000313" key="1">
    <source>
        <dbReference type="EMBL" id="MBB3044475.1"/>
    </source>
</evidence>
<dbReference type="GO" id="GO:0016020">
    <property type="term" value="C:membrane"/>
    <property type="evidence" value="ECO:0007669"/>
    <property type="project" value="InterPro"/>
</dbReference>
<sequence length="288" mass="28273">MISYRHHIVSLVAVFLALAVGVVLGGGPLSDLGRDDRRPAAAMSAQQTGARTAEYGDAFATSAAPTLYAGRLQEHPVAVVTMPGADPGVVGALTDQIAAAGGTVAGTYAVRRALVDPSQKSLVDTLGTQLAAQLGDGAVAPEASTYDRIGQLLGLAVAPEGLAAADVRAVRESLAGAELLDPPVEVGSAELVLVLLGDRTDPAVLAGVVSGLAAHAPGVVVAGETATAAAGGDLVTLRGEEAAAMAATVDGAETALGQVTTTLALIRSLTTQGGSFGASGSDGAVPPT</sequence>
<name>A0A7W4VZA3_9ACTN</name>
<dbReference type="RefSeq" id="WP_183594341.1">
    <property type="nucleotide sequence ID" value="NZ_JACHWR010000003.1"/>
</dbReference>